<dbReference type="Proteomes" id="UP000593758">
    <property type="component" value="Chromosome"/>
</dbReference>
<evidence type="ECO:0000259" key="3">
    <source>
        <dbReference type="SMART" id="SM00822"/>
    </source>
</evidence>
<evidence type="ECO:0000313" key="4">
    <source>
        <dbReference type="EMBL" id="QOR70422.1"/>
    </source>
</evidence>
<dbReference type="InterPro" id="IPR036291">
    <property type="entry name" value="NAD(P)-bd_dom_sf"/>
</dbReference>
<feature type="domain" description="Ketoreductase" evidence="3">
    <location>
        <begin position="9"/>
        <end position="188"/>
    </location>
</feature>
<gene>
    <name evidence="4" type="ORF">IM660_17815</name>
</gene>
<dbReference type="PRINTS" id="PR00080">
    <property type="entry name" value="SDRFAMILY"/>
</dbReference>
<dbReference type="PANTHER" id="PTHR42760">
    <property type="entry name" value="SHORT-CHAIN DEHYDROGENASES/REDUCTASES FAMILY MEMBER"/>
    <property type="match status" value="1"/>
</dbReference>
<dbReference type="CDD" id="cd05233">
    <property type="entry name" value="SDR_c"/>
    <property type="match status" value="1"/>
</dbReference>
<evidence type="ECO:0000313" key="5">
    <source>
        <dbReference type="Proteomes" id="UP000593758"/>
    </source>
</evidence>
<dbReference type="PRINTS" id="PR00081">
    <property type="entry name" value="GDHRDH"/>
</dbReference>
<comment type="similarity">
    <text evidence="1">Belongs to the short-chain dehydrogenases/reductases (SDR) family.</text>
</comment>
<protein>
    <submittedName>
        <fullName evidence="4">SDR family oxidoreductase</fullName>
    </submittedName>
</protein>
<accession>A0A7M1SUI4</accession>
<dbReference type="SUPFAM" id="SSF51735">
    <property type="entry name" value="NAD(P)-binding Rossmann-fold domains"/>
    <property type="match status" value="1"/>
</dbReference>
<evidence type="ECO:0000256" key="1">
    <source>
        <dbReference type="ARBA" id="ARBA00006484"/>
    </source>
</evidence>
<sequence length="268" mass="27590">MSAGRFAGARVLITGGSRNIGRAITERFAAEGAHVAINTVVEGEAEELAGLLRTGSRRAIAVPADVSDPAAVEDMLARVESELGGIDVLINNAAVPMLGRVPFFDLTLAEWDRQFAVGARGTYLCTRGAAERMSDGGSIINISSIGATKAHREAVAYDATKGAIEAFTRAAALELAPHRIRVNAIAPGAISNARYQGEDPAVQQAEVTPIPLGRAGTGGEVAGLAAYLASPEAAYITGQVITIDGGLSVQARQATAEIALVSEREGSA</sequence>
<name>A0A7M1SUI4_9MICO</name>
<dbReference type="SMART" id="SM00822">
    <property type="entry name" value="PKS_KR"/>
    <property type="match status" value="1"/>
</dbReference>
<dbReference type="Pfam" id="PF13561">
    <property type="entry name" value="adh_short_C2"/>
    <property type="match status" value="1"/>
</dbReference>
<dbReference type="EMBL" id="CP063169">
    <property type="protein sequence ID" value="QOR70422.1"/>
    <property type="molecule type" value="Genomic_DNA"/>
</dbReference>
<keyword evidence="2" id="KW-0560">Oxidoreductase</keyword>
<dbReference type="KEGG" id="halt:IM660_17815"/>
<organism evidence="4 5">
    <name type="scientific">Ruania alkalisoli</name>
    <dbReference type="NCBI Taxonomy" id="2779775"/>
    <lineage>
        <taxon>Bacteria</taxon>
        <taxon>Bacillati</taxon>
        <taxon>Actinomycetota</taxon>
        <taxon>Actinomycetes</taxon>
        <taxon>Micrococcales</taxon>
        <taxon>Ruaniaceae</taxon>
        <taxon>Ruania</taxon>
    </lineage>
</organism>
<dbReference type="Gene3D" id="3.40.50.720">
    <property type="entry name" value="NAD(P)-binding Rossmann-like Domain"/>
    <property type="match status" value="1"/>
</dbReference>
<dbReference type="FunFam" id="3.40.50.720:FF:000084">
    <property type="entry name" value="Short-chain dehydrogenase reductase"/>
    <property type="match status" value="1"/>
</dbReference>
<dbReference type="AlphaFoldDB" id="A0A7M1SUI4"/>
<evidence type="ECO:0000256" key="2">
    <source>
        <dbReference type="ARBA" id="ARBA00023002"/>
    </source>
</evidence>
<proteinExistence type="inferred from homology"/>
<dbReference type="InterPro" id="IPR057326">
    <property type="entry name" value="KR_dom"/>
</dbReference>
<reference evidence="4 5" key="1">
    <citation type="submission" date="2020-10" db="EMBL/GenBank/DDBJ databases">
        <title>Haloactinobacterium sp. RN3S43, a bacterium isolated from saline soil.</title>
        <authorList>
            <person name="Sun J.-Q."/>
        </authorList>
    </citation>
    <scope>NUCLEOTIDE SEQUENCE [LARGE SCALE GENOMIC DNA]</scope>
    <source>
        <strain evidence="4 5">RN3S43</strain>
    </source>
</reference>
<keyword evidence="5" id="KW-1185">Reference proteome</keyword>
<dbReference type="InterPro" id="IPR002347">
    <property type="entry name" value="SDR_fam"/>
</dbReference>
<dbReference type="GO" id="GO:0016616">
    <property type="term" value="F:oxidoreductase activity, acting on the CH-OH group of donors, NAD or NADP as acceptor"/>
    <property type="evidence" value="ECO:0007669"/>
    <property type="project" value="UniProtKB-ARBA"/>
</dbReference>
<dbReference type="RefSeq" id="WP_193497103.1">
    <property type="nucleotide sequence ID" value="NZ_CP063169.1"/>
</dbReference>